<dbReference type="Proteomes" id="UP000199502">
    <property type="component" value="Unassembled WGS sequence"/>
</dbReference>
<dbReference type="EMBL" id="FMVT01000014">
    <property type="protein sequence ID" value="SCY89654.1"/>
    <property type="molecule type" value="Genomic_DNA"/>
</dbReference>
<sequence length="71" mass="7938">MKITHTDTSFTMTGLHWTGTYPLEALPRQLAFYRKMRADFPKSGTAYDASINALEALAHELGVRTEIEPAP</sequence>
<reference evidence="1 2" key="1">
    <citation type="submission" date="2016-10" db="EMBL/GenBank/DDBJ databases">
        <authorList>
            <person name="de Groot N.N."/>
        </authorList>
    </citation>
    <scope>NUCLEOTIDE SEQUENCE [LARGE SCALE GENOMIC DNA]</scope>
    <source>
        <strain evidence="1 2">CGMCC 1.8925</strain>
    </source>
</reference>
<evidence type="ECO:0000313" key="1">
    <source>
        <dbReference type="EMBL" id="SCY89654.1"/>
    </source>
</evidence>
<dbReference type="OrthoDB" id="7776368at2"/>
<dbReference type="RefSeq" id="WP_090747238.1">
    <property type="nucleotide sequence ID" value="NZ_FMVT01000014.1"/>
</dbReference>
<name>A0A1G5JND1_9RHOB</name>
<proteinExistence type="predicted"/>
<organism evidence="1 2">
    <name type="scientific">Paracoccus tibetensis</name>
    <dbReference type="NCBI Taxonomy" id="336292"/>
    <lineage>
        <taxon>Bacteria</taxon>
        <taxon>Pseudomonadati</taxon>
        <taxon>Pseudomonadota</taxon>
        <taxon>Alphaproteobacteria</taxon>
        <taxon>Rhodobacterales</taxon>
        <taxon>Paracoccaceae</taxon>
        <taxon>Paracoccus</taxon>
    </lineage>
</organism>
<gene>
    <name evidence="1" type="ORF">SAMN05660710_03309</name>
</gene>
<protein>
    <submittedName>
        <fullName evidence="1">Uncharacterized protein</fullName>
    </submittedName>
</protein>
<accession>A0A1G5JND1</accession>
<keyword evidence="2" id="KW-1185">Reference proteome</keyword>
<dbReference type="AlphaFoldDB" id="A0A1G5JND1"/>
<evidence type="ECO:0000313" key="2">
    <source>
        <dbReference type="Proteomes" id="UP000199502"/>
    </source>
</evidence>